<dbReference type="RefSeq" id="WP_132708641.1">
    <property type="nucleotide sequence ID" value="NZ_JACIGF010000006.1"/>
</dbReference>
<comment type="cofactor">
    <cofactor evidence="1">
        <name>Mg(2+)</name>
        <dbReference type="ChEBI" id="CHEBI:18420"/>
    </cofactor>
</comment>
<dbReference type="PRINTS" id="PR00509">
    <property type="entry name" value="PGMPMM"/>
</dbReference>
<keyword evidence="4 7" id="KW-0479">Metal-binding</keyword>
<evidence type="ECO:0000259" key="10">
    <source>
        <dbReference type="Pfam" id="PF02879"/>
    </source>
</evidence>
<evidence type="ECO:0000256" key="4">
    <source>
        <dbReference type="ARBA" id="ARBA00022723"/>
    </source>
</evidence>
<evidence type="ECO:0000259" key="11">
    <source>
        <dbReference type="Pfam" id="PF02880"/>
    </source>
</evidence>
<dbReference type="NCBIfam" id="NF046027">
    <property type="entry name" value="PhglucPhmanMutPgmG"/>
    <property type="match status" value="1"/>
</dbReference>
<evidence type="ECO:0000256" key="3">
    <source>
        <dbReference type="ARBA" id="ARBA00022553"/>
    </source>
</evidence>
<keyword evidence="3" id="KW-0597">Phosphoprotein</keyword>
<dbReference type="GO" id="GO:0000287">
    <property type="term" value="F:magnesium ion binding"/>
    <property type="evidence" value="ECO:0007669"/>
    <property type="project" value="InterPro"/>
</dbReference>
<dbReference type="Pfam" id="PF02879">
    <property type="entry name" value="PGM_PMM_II"/>
    <property type="match status" value="1"/>
</dbReference>
<evidence type="ECO:0000256" key="1">
    <source>
        <dbReference type="ARBA" id="ARBA00001946"/>
    </source>
</evidence>
<sequence>MTQAPPYAFHPSILREYDIRGVVGDTLHAADAEAVGRAFGTVLGGAGKTVAVGYDGRASSPELMAAMTRGLASTGCTVKAIGLGPTPMLYYAAHALGTDGGVMITGSHNPPEYNGIKMVRAAGPVYGDQIAEIGRIAAAGAYATGAGRVEDVPVFDDYIERLAGDYRGGALKVAWDPGNGAAGDAVTALVARLPGSHVVINGEIDGRFPNHHPDPTVEANLAQLKQAVDDHGCDLGLAFDGDGDRVGAVDARGRVVWADEILAILTREVVREIPDATVIADVKTSQIAFDEIAKAGARPMMWKTGHSLIKAKMAEIGSPLSGEMSGHIFFKHRFYGVDDGLYAGLRLMEAVSNQGGDLAALKDALPVAHNTPEVRFDCPEERKVSAVADIARRLADQGAQVVDIDGVRVTTPDGWWLVRASNTQPALTARVEAWTPEGLDRLRAEARDHLNAVGLTPPADL</sequence>
<comment type="similarity">
    <text evidence="2 7">Belongs to the phosphohexose mutase family.</text>
</comment>
<evidence type="ECO:0000256" key="5">
    <source>
        <dbReference type="ARBA" id="ARBA00022842"/>
    </source>
</evidence>
<dbReference type="FunCoup" id="A0A4V2SP64">
    <property type="interactions" value="278"/>
</dbReference>
<dbReference type="InterPro" id="IPR005844">
    <property type="entry name" value="A-D-PHexomutase_a/b/a-I"/>
</dbReference>
<proteinExistence type="inferred from homology"/>
<dbReference type="InterPro" id="IPR005845">
    <property type="entry name" value="A-D-PHexomutase_a/b/a-II"/>
</dbReference>
<dbReference type="CDD" id="cd03089">
    <property type="entry name" value="PMM_PGM"/>
    <property type="match status" value="1"/>
</dbReference>
<dbReference type="Pfam" id="PF00408">
    <property type="entry name" value="PGM_PMM_IV"/>
    <property type="match status" value="1"/>
</dbReference>
<evidence type="ECO:0000313" key="12">
    <source>
        <dbReference type="EMBL" id="TCP33976.1"/>
    </source>
</evidence>
<feature type="domain" description="Alpha-D-phosphohexomutase alpha/beta/alpha" evidence="9">
    <location>
        <begin position="14"/>
        <end position="138"/>
    </location>
</feature>
<dbReference type="InterPro" id="IPR016066">
    <property type="entry name" value="A-D-PHexomutase_CS"/>
</dbReference>
<dbReference type="OrthoDB" id="9803322at2"/>
<dbReference type="InterPro" id="IPR005841">
    <property type="entry name" value="Alpha-D-phosphohexomutase_SF"/>
</dbReference>
<keyword evidence="6" id="KW-0413">Isomerase</keyword>
<dbReference type="PANTHER" id="PTHR43771:SF2">
    <property type="entry name" value="PHOSPHOMANNOMUTASE_PHOSPHOGLUCOMUTASE"/>
    <property type="match status" value="1"/>
</dbReference>
<dbReference type="GO" id="GO:0016868">
    <property type="term" value="F:intramolecular phosphotransferase activity"/>
    <property type="evidence" value="ECO:0007669"/>
    <property type="project" value="InterPro"/>
</dbReference>
<evidence type="ECO:0000313" key="13">
    <source>
        <dbReference type="Proteomes" id="UP000295399"/>
    </source>
</evidence>
<feature type="domain" description="Alpha-D-phosphohexomutase alpha/beta/alpha" evidence="10">
    <location>
        <begin position="157"/>
        <end position="253"/>
    </location>
</feature>
<dbReference type="SUPFAM" id="SSF55957">
    <property type="entry name" value="Phosphoglucomutase, C-terminal domain"/>
    <property type="match status" value="1"/>
</dbReference>
<dbReference type="Gene3D" id="3.40.120.10">
    <property type="entry name" value="Alpha-D-Glucose-1,6-Bisphosphate, subunit A, domain 3"/>
    <property type="match status" value="3"/>
</dbReference>
<accession>A0A4V2SP64</accession>
<evidence type="ECO:0000256" key="7">
    <source>
        <dbReference type="RuleBase" id="RU004326"/>
    </source>
</evidence>
<dbReference type="InterPro" id="IPR036900">
    <property type="entry name" value="A-D-PHexomutase_C_sf"/>
</dbReference>
<dbReference type="Proteomes" id="UP000295399">
    <property type="component" value="Unassembled WGS sequence"/>
</dbReference>
<comment type="caution">
    <text evidence="12">The sequence shown here is derived from an EMBL/GenBank/DDBJ whole genome shotgun (WGS) entry which is preliminary data.</text>
</comment>
<feature type="domain" description="Alpha-D-phosphohexomutase alpha/beta/alpha" evidence="11">
    <location>
        <begin position="258"/>
        <end position="365"/>
    </location>
</feature>
<dbReference type="GO" id="GO:0005975">
    <property type="term" value="P:carbohydrate metabolic process"/>
    <property type="evidence" value="ECO:0007669"/>
    <property type="project" value="InterPro"/>
</dbReference>
<dbReference type="InterPro" id="IPR016055">
    <property type="entry name" value="A-D-PHexomutase_a/b/a-I/II/III"/>
</dbReference>
<dbReference type="PANTHER" id="PTHR43771">
    <property type="entry name" value="PHOSPHOMANNOMUTASE"/>
    <property type="match status" value="1"/>
</dbReference>
<dbReference type="InterPro" id="IPR005843">
    <property type="entry name" value="A-D-PHexomutase_C"/>
</dbReference>
<dbReference type="Pfam" id="PF02878">
    <property type="entry name" value="PGM_PMM_I"/>
    <property type="match status" value="1"/>
</dbReference>
<evidence type="ECO:0000259" key="8">
    <source>
        <dbReference type="Pfam" id="PF00408"/>
    </source>
</evidence>
<evidence type="ECO:0000256" key="2">
    <source>
        <dbReference type="ARBA" id="ARBA00010231"/>
    </source>
</evidence>
<dbReference type="EMBL" id="SLXO01000006">
    <property type="protein sequence ID" value="TCP33976.1"/>
    <property type="molecule type" value="Genomic_DNA"/>
</dbReference>
<keyword evidence="13" id="KW-1185">Reference proteome</keyword>
<dbReference type="PROSITE" id="PS00710">
    <property type="entry name" value="PGM_PMM"/>
    <property type="match status" value="1"/>
</dbReference>
<organism evidence="12 13">
    <name type="scientific">Rhodothalassium salexigens DSM 2132</name>
    <dbReference type="NCBI Taxonomy" id="1188247"/>
    <lineage>
        <taxon>Bacteria</taxon>
        <taxon>Pseudomonadati</taxon>
        <taxon>Pseudomonadota</taxon>
        <taxon>Alphaproteobacteria</taxon>
        <taxon>Rhodothalassiales</taxon>
        <taxon>Rhodothalassiaceae</taxon>
        <taxon>Rhodothalassium</taxon>
    </lineage>
</organism>
<dbReference type="InParanoid" id="A0A4V2SP64"/>
<evidence type="ECO:0000256" key="6">
    <source>
        <dbReference type="ARBA" id="ARBA00023235"/>
    </source>
</evidence>
<dbReference type="AlphaFoldDB" id="A0A4V2SP64"/>
<dbReference type="Pfam" id="PF02880">
    <property type="entry name" value="PGM_PMM_III"/>
    <property type="match status" value="1"/>
</dbReference>
<name>A0A4V2SP64_RHOSA</name>
<dbReference type="Gene3D" id="3.30.310.50">
    <property type="entry name" value="Alpha-D-phosphohexomutase, C-terminal domain"/>
    <property type="match status" value="1"/>
</dbReference>
<keyword evidence="5 7" id="KW-0460">Magnesium</keyword>
<feature type="domain" description="Alpha-D-phosphohexomutase C-terminal" evidence="8">
    <location>
        <begin position="373"/>
        <end position="448"/>
    </location>
</feature>
<gene>
    <name evidence="12" type="ORF">EV659_106134</name>
</gene>
<evidence type="ECO:0000259" key="9">
    <source>
        <dbReference type="Pfam" id="PF02878"/>
    </source>
</evidence>
<dbReference type="InterPro" id="IPR005846">
    <property type="entry name" value="A-D-PHexomutase_a/b/a-III"/>
</dbReference>
<reference evidence="12 13" key="1">
    <citation type="submission" date="2019-03" db="EMBL/GenBank/DDBJ databases">
        <title>Genomic Encyclopedia of Type Strains, Phase IV (KMG-IV): sequencing the most valuable type-strain genomes for metagenomic binning, comparative biology and taxonomic classification.</title>
        <authorList>
            <person name="Goeker M."/>
        </authorList>
    </citation>
    <scope>NUCLEOTIDE SEQUENCE [LARGE SCALE GENOMIC DNA]</scope>
    <source>
        <strain evidence="12 13">DSM 2132</strain>
    </source>
</reference>
<dbReference type="SUPFAM" id="SSF53738">
    <property type="entry name" value="Phosphoglucomutase, first 3 domains"/>
    <property type="match status" value="3"/>
</dbReference>
<protein>
    <submittedName>
        <fullName evidence="12">Phosphomannomutase</fullName>
    </submittedName>
</protein>